<dbReference type="CDD" id="cd16917">
    <property type="entry name" value="HATPase_UhpB-NarQ-NarX-like"/>
    <property type="match status" value="1"/>
</dbReference>
<evidence type="ECO:0000256" key="6">
    <source>
        <dbReference type="ARBA" id="ARBA00022777"/>
    </source>
</evidence>
<keyword evidence="10" id="KW-0812">Transmembrane</keyword>
<keyword evidence="10" id="KW-0472">Membrane</keyword>
<protein>
    <recommendedName>
        <fullName evidence="2">histidine kinase</fullName>
        <ecNumber evidence="2">2.7.13.3</ecNumber>
    </recommendedName>
</protein>
<dbReference type="Proteomes" id="UP001519887">
    <property type="component" value="Unassembled WGS sequence"/>
</dbReference>
<keyword evidence="7" id="KW-0067">ATP-binding</keyword>
<keyword evidence="6 13" id="KW-0418">Kinase</keyword>
<comment type="caution">
    <text evidence="13">The sequence shown here is derived from an EMBL/GenBank/DDBJ whole genome shotgun (WGS) entry which is preliminary data.</text>
</comment>
<keyword evidence="8" id="KW-0902">Two-component regulatory system</keyword>
<gene>
    <name evidence="13" type="ORF">K0U00_06225</name>
</gene>
<keyword evidence="10" id="KW-1133">Transmembrane helix</keyword>
<dbReference type="GO" id="GO:0016301">
    <property type="term" value="F:kinase activity"/>
    <property type="evidence" value="ECO:0007669"/>
    <property type="project" value="UniProtKB-KW"/>
</dbReference>
<dbReference type="Gene3D" id="1.20.5.1930">
    <property type="match status" value="1"/>
</dbReference>
<organism evidence="13 14">
    <name type="scientific">Paenibacillus sepulcri</name>
    <dbReference type="NCBI Taxonomy" id="359917"/>
    <lineage>
        <taxon>Bacteria</taxon>
        <taxon>Bacillati</taxon>
        <taxon>Bacillota</taxon>
        <taxon>Bacilli</taxon>
        <taxon>Bacillales</taxon>
        <taxon>Paenibacillaceae</taxon>
        <taxon>Paenibacillus</taxon>
    </lineage>
</organism>
<evidence type="ECO:0000256" key="8">
    <source>
        <dbReference type="ARBA" id="ARBA00023012"/>
    </source>
</evidence>
<dbReference type="InterPro" id="IPR050482">
    <property type="entry name" value="Sensor_HK_TwoCompSys"/>
</dbReference>
<dbReference type="PANTHER" id="PTHR24421:SF10">
    <property type="entry name" value="NITRATE_NITRITE SENSOR PROTEIN NARQ"/>
    <property type="match status" value="1"/>
</dbReference>
<keyword evidence="4" id="KW-0808">Transferase</keyword>
<evidence type="ECO:0000256" key="4">
    <source>
        <dbReference type="ARBA" id="ARBA00022679"/>
    </source>
</evidence>
<feature type="domain" description="Signal transduction histidine kinase subgroup 3 dimerisation and phosphoacceptor" evidence="12">
    <location>
        <begin position="184"/>
        <end position="246"/>
    </location>
</feature>
<evidence type="ECO:0000256" key="7">
    <source>
        <dbReference type="ARBA" id="ARBA00022840"/>
    </source>
</evidence>
<keyword evidence="14" id="KW-1185">Reference proteome</keyword>
<feature type="transmembrane region" description="Helical" evidence="10">
    <location>
        <begin position="56"/>
        <end position="76"/>
    </location>
</feature>
<sequence length="386" mass="43271">MDYRSYGKPFASAAVIFFLMNTNRMFEAPLPQIGIHLVIWATFSGILFIPKTWWTITRAVIAASLLIIECAIGIIWFQEMKLLYFIAILLFAAALRQSLLKGRNTAIAVMFITATLYIRFGHADLFNLVSFILLAIVLYFFIRSRIQRNEIHEMNKRHLEELQDAYEQLQDASATALQNAILEERTHIAREIHDAVGHSLTSLIVQMQALRYMMKEDPVQAGQSLEGMLGVARQGLQDIRSSVHALAGNRTIPGIAALKSLLSRMEAAASIAYRFHTDLQDEDVSAEVYETLFPVLQESITNVMRHSRATLLEVGLGRDGDNIVMRIRDNGVLADDYKISEGFGLRVMKARLEEKGGSLSYRIAEQDGFEITATIPSVDTGGQIES</sequence>
<dbReference type="Pfam" id="PF02518">
    <property type="entry name" value="HATPase_c"/>
    <property type="match status" value="1"/>
</dbReference>
<keyword evidence="5" id="KW-0547">Nucleotide-binding</keyword>
<comment type="catalytic activity">
    <reaction evidence="1">
        <text>ATP + protein L-histidine = ADP + protein N-phospho-L-histidine.</text>
        <dbReference type="EC" id="2.7.13.3"/>
    </reaction>
</comment>
<keyword evidence="9" id="KW-0175">Coiled coil</keyword>
<proteinExistence type="predicted"/>
<feature type="transmembrane region" description="Helical" evidence="10">
    <location>
        <begin position="82"/>
        <end position="99"/>
    </location>
</feature>
<dbReference type="EC" id="2.7.13.3" evidence="2"/>
<dbReference type="InterPro" id="IPR036890">
    <property type="entry name" value="HATPase_C_sf"/>
</dbReference>
<evidence type="ECO:0000259" key="11">
    <source>
        <dbReference type="Pfam" id="PF02518"/>
    </source>
</evidence>
<dbReference type="InterPro" id="IPR003594">
    <property type="entry name" value="HATPase_dom"/>
</dbReference>
<dbReference type="EMBL" id="JAHZIK010000097">
    <property type="protein sequence ID" value="MBW7453631.1"/>
    <property type="molecule type" value="Genomic_DNA"/>
</dbReference>
<evidence type="ECO:0000256" key="5">
    <source>
        <dbReference type="ARBA" id="ARBA00022741"/>
    </source>
</evidence>
<feature type="transmembrane region" description="Helical" evidence="10">
    <location>
        <begin position="128"/>
        <end position="146"/>
    </location>
</feature>
<evidence type="ECO:0000256" key="2">
    <source>
        <dbReference type="ARBA" id="ARBA00012438"/>
    </source>
</evidence>
<name>A0ABS7BYR9_9BACL</name>
<feature type="domain" description="Histidine kinase/HSP90-like ATPase" evidence="11">
    <location>
        <begin position="290"/>
        <end position="377"/>
    </location>
</feature>
<keyword evidence="3" id="KW-0597">Phosphoprotein</keyword>
<accession>A0ABS7BYR9</accession>
<dbReference type="Gene3D" id="3.30.565.10">
    <property type="entry name" value="Histidine kinase-like ATPase, C-terminal domain"/>
    <property type="match status" value="1"/>
</dbReference>
<feature type="coiled-coil region" evidence="9">
    <location>
        <begin position="152"/>
        <end position="179"/>
    </location>
</feature>
<reference evidence="13 14" key="1">
    <citation type="submission" date="2021-07" db="EMBL/GenBank/DDBJ databases">
        <title>Paenibacillus radiodurans sp. nov., isolated from the southeastern edge of Tengger Desert.</title>
        <authorList>
            <person name="Zhang G."/>
        </authorList>
    </citation>
    <scope>NUCLEOTIDE SEQUENCE [LARGE SCALE GENOMIC DNA]</scope>
    <source>
        <strain evidence="13 14">CCM 7311</strain>
    </source>
</reference>
<evidence type="ECO:0000256" key="1">
    <source>
        <dbReference type="ARBA" id="ARBA00000085"/>
    </source>
</evidence>
<evidence type="ECO:0000256" key="10">
    <source>
        <dbReference type="SAM" id="Phobius"/>
    </source>
</evidence>
<feature type="transmembrane region" description="Helical" evidence="10">
    <location>
        <begin position="30"/>
        <end position="49"/>
    </location>
</feature>
<dbReference type="RefSeq" id="WP_210038699.1">
    <property type="nucleotide sequence ID" value="NZ_JBHLVU010000011.1"/>
</dbReference>
<dbReference type="InterPro" id="IPR011712">
    <property type="entry name" value="Sig_transdc_His_kin_sub3_dim/P"/>
</dbReference>
<dbReference type="PANTHER" id="PTHR24421">
    <property type="entry name" value="NITRATE/NITRITE SENSOR PROTEIN NARX-RELATED"/>
    <property type="match status" value="1"/>
</dbReference>
<dbReference type="SUPFAM" id="SSF55874">
    <property type="entry name" value="ATPase domain of HSP90 chaperone/DNA topoisomerase II/histidine kinase"/>
    <property type="match status" value="1"/>
</dbReference>
<evidence type="ECO:0000256" key="9">
    <source>
        <dbReference type="SAM" id="Coils"/>
    </source>
</evidence>
<evidence type="ECO:0000313" key="14">
    <source>
        <dbReference type="Proteomes" id="UP001519887"/>
    </source>
</evidence>
<dbReference type="Pfam" id="PF07730">
    <property type="entry name" value="HisKA_3"/>
    <property type="match status" value="1"/>
</dbReference>
<evidence type="ECO:0000313" key="13">
    <source>
        <dbReference type="EMBL" id="MBW7453631.1"/>
    </source>
</evidence>
<evidence type="ECO:0000259" key="12">
    <source>
        <dbReference type="Pfam" id="PF07730"/>
    </source>
</evidence>
<evidence type="ECO:0000256" key="3">
    <source>
        <dbReference type="ARBA" id="ARBA00022553"/>
    </source>
</evidence>